<organism evidence="1 2">
    <name type="scientific">Kluyvera ascorbata</name>
    <dbReference type="NCBI Taxonomy" id="51288"/>
    <lineage>
        <taxon>Bacteria</taxon>
        <taxon>Pseudomonadati</taxon>
        <taxon>Pseudomonadota</taxon>
        <taxon>Gammaproteobacteria</taxon>
        <taxon>Enterobacterales</taxon>
        <taxon>Enterobacteriaceae</taxon>
        <taxon>Kluyvera</taxon>
    </lineage>
</organism>
<evidence type="ECO:0000313" key="1">
    <source>
        <dbReference type="EMBL" id="MEE9657567.1"/>
    </source>
</evidence>
<evidence type="ECO:0000313" key="2">
    <source>
        <dbReference type="Proteomes" id="UP001331691"/>
    </source>
</evidence>
<comment type="caution">
    <text evidence="1">The sequence shown here is derived from an EMBL/GenBank/DDBJ whole genome shotgun (WGS) entry which is preliminary data.</text>
</comment>
<keyword evidence="2" id="KW-1185">Reference proteome</keyword>
<proteinExistence type="predicted"/>
<protein>
    <submittedName>
        <fullName evidence="1">Uncharacterized protein</fullName>
    </submittedName>
</protein>
<gene>
    <name evidence="1" type="ORF">V4836_26295</name>
</gene>
<reference evidence="1 2" key="1">
    <citation type="submission" date="2023-10" db="EMBL/GenBank/DDBJ databases">
        <title>Wastewater isolates of ESBL- and carbapenemase-producing Gram-negative bacteria from New Zealand.</title>
        <authorList>
            <person name="Straub C."/>
            <person name="Weaver L."/>
            <person name="Cornelius A."/>
            <person name="Mcgill E."/>
            <person name="Dyet K."/>
            <person name="White L."/>
            <person name="Pattis I."/>
        </authorList>
    </citation>
    <scope>NUCLEOTIDE SEQUENCE [LARGE SCALE GENOMIC DNA]</scope>
    <source>
        <strain evidence="1 2">ESBL09</strain>
    </source>
</reference>
<accession>A0AB35XLG1</accession>
<name>A0AB35XLG1_9ENTR</name>
<dbReference type="Proteomes" id="UP001331691">
    <property type="component" value="Unassembled WGS sequence"/>
</dbReference>
<dbReference type="EMBL" id="JAZKKV010000004">
    <property type="protein sequence ID" value="MEE9657567.1"/>
    <property type="molecule type" value="Genomic_DNA"/>
</dbReference>
<dbReference type="AlphaFoldDB" id="A0AB35XLG1"/>
<sequence>MSVKMPGLLEYWSVDELAECLDGVGKELYAKLWSYIPEKGDGPKGADVWNELTEEQQQRLADAVYREFPDLKAVDEQDSL</sequence>
<dbReference type="RefSeq" id="WP_259838535.1">
    <property type="nucleotide sequence ID" value="NZ_JAZKKV010000004.1"/>
</dbReference>